<dbReference type="PANTHER" id="PTHR47338:SF10">
    <property type="entry name" value="TRANSCRIPTION FACTOR DOMAIN-CONTAINING PROTEIN-RELATED"/>
    <property type="match status" value="1"/>
</dbReference>
<feature type="region of interest" description="Disordered" evidence="7">
    <location>
        <begin position="47"/>
        <end position="68"/>
    </location>
</feature>
<feature type="compositionally biased region" description="Low complexity" evidence="7">
    <location>
        <begin position="161"/>
        <end position="175"/>
    </location>
</feature>
<gene>
    <name evidence="9" type="ORF">PV04_05133</name>
</gene>
<keyword evidence="2" id="KW-0479">Metal-binding</keyword>
<dbReference type="PANTHER" id="PTHR47338">
    <property type="entry name" value="ZN(II)2CYS6 TRANSCRIPTION FACTOR (EUROFUNG)-RELATED"/>
    <property type="match status" value="1"/>
</dbReference>
<dbReference type="GO" id="GO:0003677">
    <property type="term" value="F:DNA binding"/>
    <property type="evidence" value="ECO:0007669"/>
    <property type="project" value="UniProtKB-KW"/>
</dbReference>
<dbReference type="CDD" id="cd12148">
    <property type="entry name" value="fungal_TF_MHR"/>
    <property type="match status" value="1"/>
</dbReference>
<dbReference type="Pfam" id="PF00172">
    <property type="entry name" value="Zn_clus"/>
    <property type="match status" value="1"/>
</dbReference>
<dbReference type="EMBL" id="KN846958">
    <property type="protein sequence ID" value="KIW69246.1"/>
    <property type="molecule type" value="Genomic_DNA"/>
</dbReference>
<dbReference type="PROSITE" id="PS50048">
    <property type="entry name" value="ZN2_CY6_FUNGAL_2"/>
    <property type="match status" value="1"/>
</dbReference>
<comment type="subcellular location">
    <subcellularLocation>
        <location evidence="1">Nucleus</location>
    </subcellularLocation>
</comment>
<dbReference type="GO" id="GO:0005634">
    <property type="term" value="C:nucleus"/>
    <property type="evidence" value="ECO:0007669"/>
    <property type="project" value="UniProtKB-SubCell"/>
</dbReference>
<evidence type="ECO:0000313" key="9">
    <source>
        <dbReference type="EMBL" id="KIW69246.1"/>
    </source>
</evidence>
<dbReference type="HOGENOM" id="CLU_011017_2_0_1"/>
<dbReference type="SMART" id="SM00066">
    <property type="entry name" value="GAL4"/>
    <property type="match status" value="1"/>
</dbReference>
<keyword evidence="6" id="KW-0539">Nucleus</keyword>
<dbReference type="GO" id="GO:0000981">
    <property type="term" value="F:DNA-binding transcription factor activity, RNA polymerase II-specific"/>
    <property type="evidence" value="ECO:0007669"/>
    <property type="project" value="InterPro"/>
</dbReference>
<evidence type="ECO:0000259" key="8">
    <source>
        <dbReference type="PROSITE" id="PS50048"/>
    </source>
</evidence>
<feature type="compositionally biased region" description="Acidic residues" evidence="7">
    <location>
        <begin position="137"/>
        <end position="152"/>
    </location>
</feature>
<dbReference type="Proteomes" id="UP000054266">
    <property type="component" value="Unassembled WGS sequence"/>
</dbReference>
<evidence type="ECO:0000313" key="10">
    <source>
        <dbReference type="Proteomes" id="UP000054266"/>
    </source>
</evidence>
<dbReference type="STRING" id="5601.A0A0D2CVR3"/>
<protein>
    <recommendedName>
        <fullName evidence="8">Zn(2)-C6 fungal-type domain-containing protein</fullName>
    </recommendedName>
</protein>
<keyword evidence="4" id="KW-0238">DNA-binding</keyword>
<evidence type="ECO:0000256" key="4">
    <source>
        <dbReference type="ARBA" id="ARBA00023125"/>
    </source>
</evidence>
<dbReference type="InterPro" id="IPR036864">
    <property type="entry name" value="Zn2-C6_fun-type_DNA-bd_sf"/>
</dbReference>
<dbReference type="InterPro" id="IPR050815">
    <property type="entry name" value="TF_fung"/>
</dbReference>
<dbReference type="Gene3D" id="4.10.240.10">
    <property type="entry name" value="Zn(2)-C6 fungal-type DNA-binding domain"/>
    <property type="match status" value="1"/>
</dbReference>
<evidence type="ECO:0000256" key="5">
    <source>
        <dbReference type="ARBA" id="ARBA00023163"/>
    </source>
</evidence>
<organism evidence="9 10">
    <name type="scientific">Phialophora macrospora</name>
    <dbReference type="NCBI Taxonomy" id="1851006"/>
    <lineage>
        <taxon>Eukaryota</taxon>
        <taxon>Fungi</taxon>
        <taxon>Dikarya</taxon>
        <taxon>Ascomycota</taxon>
        <taxon>Pezizomycotina</taxon>
        <taxon>Eurotiomycetes</taxon>
        <taxon>Chaetothyriomycetidae</taxon>
        <taxon>Chaetothyriales</taxon>
        <taxon>Herpotrichiellaceae</taxon>
        <taxon>Phialophora</taxon>
    </lineage>
</organism>
<keyword evidence="3" id="KW-0805">Transcription regulation</keyword>
<dbReference type="GO" id="GO:0006351">
    <property type="term" value="P:DNA-templated transcription"/>
    <property type="evidence" value="ECO:0007669"/>
    <property type="project" value="InterPro"/>
</dbReference>
<evidence type="ECO:0000256" key="3">
    <source>
        <dbReference type="ARBA" id="ARBA00023015"/>
    </source>
</evidence>
<dbReference type="CDD" id="cd00067">
    <property type="entry name" value="GAL4"/>
    <property type="match status" value="1"/>
</dbReference>
<dbReference type="AlphaFoldDB" id="A0A0D2CVR3"/>
<feature type="region of interest" description="Disordered" evidence="7">
    <location>
        <begin position="81"/>
        <end position="101"/>
    </location>
</feature>
<evidence type="ECO:0000256" key="7">
    <source>
        <dbReference type="SAM" id="MobiDB-lite"/>
    </source>
</evidence>
<evidence type="ECO:0000256" key="2">
    <source>
        <dbReference type="ARBA" id="ARBA00022723"/>
    </source>
</evidence>
<dbReference type="SUPFAM" id="SSF57701">
    <property type="entry name" value="Zn2/Cys6 DNA-binding domain"/>
    <property type="match status" value="1"/>
</dbReference>
<evidence type="ECO:0000256" key="1">
    <source>
        <dbReference type="ARBA" id="ARBA00004123"/>
    </source>
</evidence>
<dbReference type="InterPro" id="IPR001138">
    <property type="entry name" value="Zn2Cys6_DnaBD"/>
</dbReference>
<name>A0A0D2CVR3_9EURO</name>
<feature type="region of interest" description="Disordered" evidence="7">
    <location>
        <begin position="626"/>
        <end position="661"/>
    </location>
</feature>
<feature type="compositionally biased region" description="Basic residues" evidence="7">
    <location>
        <begin position="48"/>
        <end position="59"/>
    </location>
</feature>
<sequence length="724" mass="81803">MAEDEALPQLLEPRRACQECNRKKTKCDMRRPVCGLCLRTGNSCTFPSKRKKPTQRKPQLKAQSRKISDSISRLVQVLEAASRAGEGSDDQEGRREIPQTLLRDSLKGILAEIKETDHRTDDHDQATDQHNQSAVSEADDAEDESQEVDEQALEQAPLRGSTEPSTKLPTPTTTTSAENMSMITCSVAVDLLNLFFDKVQTWAPILHRPRFQAKYERQLLVDGDVMQSLPVDESLLFYSMFAMSARFSNHPRFAGVPPNKRGYEFARRARDFYSQARSLRNPSLTYLQGCILLANYFYTSGPTHQGWILIGVCVRLAYDLGLSEVDDEDWSPTAPIDHVEKEEMRRAWWAVWELDTFASTVSRNPYSIDRKRMAVALPISDEAWFAEVDVPSAQLNMLPGQSWRSLQGCSNQDERAWFLVANHFMATVHDRLQQRQDVSPDEKLTLENEICCFKLALPASLRLDAETLTFTPTTFARCNWVIGTHLMLMAASFMVTGIAIAENDDRSVSSVGAGLSSPLRQRAIDLSRIISLWDSRYIAVAHPFFTCMMLPPYYVDGDILKTQPLIASSHDLGKLVLAHFSEKWKLGSVVSELARMVERGGTLNAEEKQLAKRYAVFFRMPRLSGNTPPDFNKRDRNGSTISDNVSYAGPTEVPQQQQPPIREDYSRSVNISTHGEVTEYDASMFDPQNFPQLQQEFYDGSNEIDFGFSDFFGGYRGELDYVPT</sequence>
<proteinExistence type="predicted"/>
<feature type="region of interest" description="Disordered" evidence="7">
    <location>
        <begin position="117"/>
        <end position="175"/>
    </location>
</feature>
<keyword evidence="5" id="KW-0804">Transcription</keyword>
<dbReference type="SMART" id="SM00906">
    <property type="entry name" value="Fungal_trans"/>
    <property type="match status" value="1"/>
</dbReference>
<dbReference type="Pfam" id="PF04082">
    <property type="entry name" value="Fungal_trans"/>
    <property type="match status" value="1"/>
</dbReference>
<feature type="domain" description="Zn(2)-C6 fungal-type" evidence="8">
    <location>
        <begin position="16"/>
        <end position="46"/>
    </location>
</feature>
<dbReference type="GO" id="GO:0008270">
    <property type="term" value="F:zinc ion binding"/>
    <property type="evidence" value="ECO:0007669"/>
    <property type="project" value="InterPro"/>
</dbReference>
<feature type="compositionally biased region" description="Basic and acidic residues" evidence="7">
    <location>
        <begin position="117"/>
        <end position="127"/>
    </location>
</feature>
<evidence type="ECO:0000256" key="6">
    <source>
        <dbReference type="ARBA" id="ARBA00023242"/>
    </source>
</evidence>
<accession>A0A0D2CVR3</accession>
<dbReference type="InterPro" id="IPR007219">
    <property type="entry name" value="XnlR_reg_dom"/>
</dbReference>
<reference evidence="9 10" key="1">
    <citation type="submission" date="2015-01" db="EMBL/GenBank/DDBJ databases">
        <title>The Genome Sequence of Capronia semiimmersa CBS27337.</title>
        <authorList>
            <consortium name="The Broad Institute Genomics Platform"/>
            <person name="Cuomo C."/>
            <person name="de Hoog S."/>
            <person name="Gorbushina A."/>
            <person name="Stielow B."/>
            <person name="Teixiera M."/>
            <person name="Abouelleil A."/>
            <person name="Chapman S.B."/>
            <person name="Priest M."/>
            <person name="Young S.K."/>
            <person name="Wortman J."/>
            <person name="Nusbaum C."/>
            <person name="Birren B."/>
        </authorList>
    </citation>
    <scope>NUCLEOTIDE SEQUENCE [LARGE SCALE GENOMIC DNA]</scope>
    <source>
        <strain evidence="9 10">CBS 27337</strain>
    </source>
</reference>
<keyword evidence="10" id="KW-1185">Reference proteome</keyword>